<evidence type="ECO:0000313" key="3">
    <source>
        <dbReference type="Proteomes" id="UP000612282"/>
    </source>
</evidence>
<keyword evidence="1" id="KW-0812">Transmembrane</keyword>
<keyword evidence="1" id="KW-0472">Membrane</keyword>
<dbReference type="Proteomes" id="UP000612282">
    <property type="component" value="Unassembled WGS sequence"/>
</dbReference>
<protein>
    <submittedName>
        <fullName evidence="2">Uncharacterized protein</fullName>
    </submittedName>
</protein>
<evidence type="ECO:0000256" key="1">
    <source>
        <dbReference type="SAM" id="Phobius"/>
    </source>
</evidence>
<reference evidence="2 3" key="1">
    <citation type="submission" date="2021-01" db="EMBL/GenBank/DDBJ databases">
        <title>Whole genome shotgun sequence of Actinoplanes couchii NBRC 106145.</title>
        <authorList>
            <person name="Komaki H."/>
            <person name="Tamura T."/>
        </authorList>
    </citation>
    <scope>NUCLEOTIDE SEQUENCE [LARGE SCALE GENOMIC DNA]</scope>
    <source>
        <strain evidence="2 3">NBRC 106145</strain>
    </source>
</reference>
<feature type="transmembrane region" description="Helical" evidence="1">
    <location>
        <begin position="21"/>
        <end position="47"/>
    </location>
</feature>
<gene>
    <name evidence="2" type="ORF">Aco03nite_079000</name>
</gene>
<name>A0ABQ3XLY0_9ACTN</name>
<dbReference type="EMBL" id="BOMG01000097">
    <property type="protein sequence ID" value="GID59496.1"/>
    <property type="molecule type" value="Genomic_DNA"/>
</dbReference>
<feature type="transmembrane region" description="Helical" evidence="1">
    <location>
        <begin position="53"/>
        <end position="75"/>
    </location>
</feature>
<feature type="transmembrane region" description="Helical" evidence="1">
    <location>
        <begin position="165"/>
        <end position="185"/>
    </location>
</feature>
<keyword evidence="1" id="KW-1133">Transmembrane helix</keyword>
<sequence>MTRFPIARYLLLNHTPFLAMCLGGLALFGAVALGVTAALTTVTLSVADIGGQILHWLAFGYGFSAAGVLSTMIVHGRTRREFITQHAVFQVITAGLLALLVTGVYAAEAGVYRLAGWERRLQEHHVFGAGDYPMIFVAYWSMLAIALMIGAFVGVAFLRGDAAILWALLAAVVLVLAAGGVNGFFSLGFNRLDLESLPLTAGLSVPLFVAGWAALWLAARDVAVRTKVPA</sequence>
<evidence type="ECO:0000313" key="2">
    <source>
        <dbReference type="EMBL" id="GID59496.1"/>
    </source>
</evidence>
<comment type="caution">
    <text evidence="2">The sequence shown here is derived from an EMBL/GenBank/DDBJ whole genome shotgun (WGS) entry which is preliminary data.</text>
</comment>
<accession>A0ABQ3XLY0</accession>
<keyword evidence="3" id="KW-1185">Reference proteome</keyword>
<dbReference type="RefSeq" id="WP_203805628.1">
    <property type="nucleotide sequence ID" value="NZ_BAAAQE010000112.1"/>
</dbReference>
<feature type="transmembrane region" description="Helical" evidence="1">
    <location>
        <begin position="197"/>
        <end position="219"/>
    </location>
</feature>
<organism evidence="2 3">
    <name type="scientific">Actinoplanes couchii</name>
    <dbReference type="NCBI Taxonomy" id="403638"/>
    <lineage>
        <taxon>Bacteria</taxon>
        <taxon>Bacillati</taxon>
        <taxon>Actinomycetota</taxon>
        <taxon>Actinomycetes</taxon>
        <taxon>Micromonosporales</taxon>
        <taxon>Micromonosporaceae</taxon>
        <taxon>Actinoplanes</taxon>
    </lineage>
</organism>
<proteinExistence type="predicted"/>
<feature type="transmembrane region" description="Helical" evidence="1">
    <location>
        <begin position="87"/>
        <end position="107"/>
    </location>
</feature>
<feature type="transmembrane region" description="Helical" evidence="1">
    <location>
        <begin position="137"/>
        <end position="158"/>
    </location>
</feature>